<dbReference type="EMBL" id="QKWP01000838">
    <property type="protein sequence ID" value="RIB14364.1"/>
    <property type="molecule type" value="Genomic_DNA"/>
</dbReference>
<keyword evidence="1" id="KW-0472">Membrane</keyword>
<dbReference type="Proteomes" id="UP000266673">
    <property type="component" value="Unassembled WGS sequence"/>
</dbReference>
<evidence type="ECO:0000256" key="1">
    <source>
        <dbReference type="SAM" id="Phobius"/>
    </source>
</evidence>
<reference evidence="2 3" key="1">
    <citation type="submission" date="2018-06" db="EMBL/GenBank/DDBJ databases">
        <title>Comparative genomics reveals the genomic features of Rhizophagus irregularis, R. cerebriforme, R. diaphanum and Gigaspora rosea, and their symbiotic lifestyle signature.</title>
        <authorList>
            <person name="Morin E."/>
            <person name="San Clemente H."/>
            <person name="Chen E.C.H."/>
            <person name="De La Providencia I."/>
            <person name="Hainaut M."/>
            <person name="Kuo A."/>
            <person name="Kohler A."/>
            <person name="Murat C."/>
            <person name="Tang N."/>
            <person name="Roy S."/>
            <person name="Loubradou J."/>
            <person name="Henrissat B."/>
            <person name="Grigoriev I.V."/>
            <person name="Corradi N."/>
            <person name="Roux C."/>
            <person name="Martin F.M."/>
        </authorList>
    </citation>
    <scope>NUCLEOTIDE SEQUENCE [LARGE SCALE GENOMIC DNA]</scope>
    <source>
        <strain evidence="2 3">DAOM 194757</strain>
    </source>
</reference>
<sequence length="65" mass="8393">MKMKCFFPFYQWISISEPFLYYKKFFIFIFFFLRLYALKKNLYSINHSLIFLLLLIMNIWEFRYY</sequence>
<keyword evidence="1" id="KW-0812">Transmembrane</keyword>
<feature type="transmembrane region" description="Helical" evidence="1">
    <location>
        <begin position="43"/>
        <end position="60"/>
    </location>
</feature>
<keyword evidence="1" id="KW-1133">Transmembrane helix</keyword>
<comment type="caution">
    <text evidence="2">The sequence shown here is derived from an EMBL/GenBank/DDBJ whole genome shotgun (WGS) entry which is preliminary data.</text>
</comment>
<name>A0A397UVT8_9GLOM</name>
<gene>
    <name evidence="2" type="ORF">C2G38_2096078</name>
</gene>
<accession>A0A397UVT8</accession>
<proteinExistence type="predicted"/>
<feature type="transmembrane region" description="Helical" evidence="1">
    <location>
        <begin position="20"/>
        <end position="37"/>
    </location>
</feature>
<evidence type="ECO:0000313" key="2">
    <source>
        <dbReference type="EMBL" id="RIB14364.1"/>
    </source>
</evidence>
<dbReference type="AlphaFoldDB" id="A0A397UVT8"/>
<evidence type="ECO:0000313" key="3">
    <source>
        <dbReference type="Proteomes" id="UP000266673"/>
    </source>
</evidence>
<organism evidence="2 3">
    <name type="scientific">Gigaspora rosea</name>
    <dbReference type="NCBI Taxonomy" id="44941"/>
    <lineage>
        <taxon>Eukaryota</taxon>
        <taxon>Fungi</taxon>
        <taxon>Fungi incertae sedis</taxon>
        <taxon>Mucoromycota</taxon>
        <taxon>Glomeromycotina</taxon>
        <taxon>Glomeromycetes</taxon>
        <taxon>Diversisporales</taxon>
        <taxon>Gigasporaceae</taxon>
        <taxon>Gigaspora</taxon>
    </lineage>
</organism>
<protein>
    <submittedName>
        <fullName evidence="2">Uncharacterized protein</fullName>
    </submittedName>
</protein>
<keyword evidence="3" id="KW-1185">Reference proteome</keyword>